<evidence type="ECO:0000313" key="3">
    <source>
        <dbReference type="EMBL" id="ONK67833.1"/>
    </source>
</evidence>
<reference evidence="4" key="1">
    <citation type="journal article" date="2017" name="Nat. Commun.">
        <title>The asparagus genome sheds light on the origin and evolution of a young Y chromosome.</title>
        <authorList>
            <person name="Harkess A."/>
            <person name="Zhou J."/>
            <person name="Xu C."/>
            <person name="Bowers J.E."/>
            <person name="Van der Hulst R."/>
            <person name="Ayyampalayam S."/>
            <person name="Mercati F."/>
            <person name="Riccardi P."/>
            <person name="McKain M.R."/>
            <person name="Kakrana A."/>
            <person name="Tang H."/>
            <person name="Ray J."/>
            <person name="Groenendijk J."/>
            <person name="Arikit S."/>
            <person name="Mathioni S.M."/>
            <person name="Nakano M."/>
            <person name="Shan H."/>
            <person name="Telgmann-Rauber A."/>
            <person name="Kanno A."/>
            <person name="Yue Z."/>
            <person name="Chen H."/>
            <person name="Li W."/>
            <person name="Chen Y."/>
            <person name="Xu X."/>
            <person name="Zhang Y."/>
            <person name="Luo S."/>
            <person name="Chen H."/>
            <person name="Gao J."/>
            <person name="Mao Z."/>
            <person name="Pires J.C."/>
            <person name="Luo M."/>
            <person name="Kudrna D."/>
            <person name="Wing R.A."/>
            <person name="Meyers B.C."/>
            <person name="Yi K."/>
            <person name="Kong H."/>
            <person name="Lavrijsen P."/>
            <person name="Sunseri F."/>
            <person name="Falavigna A."/>
            <person name="Ye Y."/>
            <person name="Leebens-Mack J.H."/>
            <person name="Chen G."/>
        </authorList>
    </citation>
    <scope>NUCLEOTIDE SEQUENCE [LARGE SCALE GENOMIC DNA]</scope>
    <source>
        <strain evidence="4">cv. DH0086</strain>
    </source>
</reference>
<dbReference type="EMBL" id="CM007385">
    <property type="protein sequence ID" value="ONK67833.1"/>
    <property type="molecule type" value="Genomic_DNA"/>
</dbReference>
<dbReference type="PANTHER" id="PTHR42851:SF4">
    <property type="entry name" value="PWWP DOMAIN-CONTAINING PROTEIN"/>
    <property type="match status" value="1"/>
</dbReference>
<feature type="region of interest" description="Disordered" evidence="1">
    <location>
        <begin position="1"/>
        <end position="50"/>
    </location>
</feature>
<evidence type="ECO:0000259" key="2">
    <source>
        <dbReference type="PROSITE" id="PS50812"/>
    </source>
</evidence>
<dbReference type="Proteomes" id="UP000243459">
    <property type="component" value="Chromosome 5"/>
</dbReference>
<dbReference type="PROSITE" id="PS50812">
    <property type="entry name" value="PWWP"/>
    <property type="match status" value="1"/>
</dbReference>
<dbReference type="Gramene" id="ONK67833">
    <property type="protein sequence ID" value="ONK67833"/>
    <property type="gene ID" value="A4U43_C05F4260"/>
</dbReference>
<evidence type="ECO:0000256" key="1">
    <source>
        <dbReference type="SAM" id="MobiDB-lite"/>
    </source>
</evidence>
<evidence type="ECO:0000313" key="4">
    <source>
        <dbReference type="Proteomes" id="UP000243459"/>
    </source>
</evidence>
<gene>
    <name evidence="3" type="ORF">A4U43_C05F4260</name>
</gene>
<organism evidence="3 4">
    <name type="scientific">Asparagus officinalis</name>
    <name type="common">Garden asparagus</name>
    <dbReference type="NCBI Taxonomy" id="4686"/>
    <lineage>
        <taxon>Eukaryota</taxon>
        <taxon>Viridiplantae</taxon>
        <taxon>Streptophyta</taxon>
        <taxon>Embryophyta</taxon>
        <taxon>Tracheophyta</taxon>
        <taxon>Spermatophyta</taxon>
        <taxon>Magnoliopsida</taxon>
        <taxon>Liliopsida</taxon>
        <taxon>Asparagales</taxon>
        <taxon>Asparagaceae</taxon>
        <taxon>Asparagoideae</taxon>
        <taxon>Asparagus</taxon>
    </lineage>
</organism>
<dbReference type="CDD" id="cd05162">
    <property type="entry name" value="PWWP"/>
    <property type="match status" value="1"/>
</dbReference>
<dbReference type="OrthoDB" id="62853at2759"/>
<proteinExistence type="predicted"/>
<protein>
    <recommendedName>
        <fullName evidence="2">PWWP domain-containing protein</fullName>
    </recommendedName>
</protein>
<accession>A0A5P1EQA2</accession>
<dbReference type="InterPro" id="IPR053063">
    <property type="entry name" value="PWWP_domain_containing_PDP"/>
</dbReference>
<feature type="region of interest" description="Disordered" evidence="1">
    <location>
        <begin position="369"/>
        <end position="402"/>
    </location>
</feature>
<dbReference type="PANTHER" id="PTHR42851">
    <property type="entry name" value="ALDOLASE-RELATED"/>
    <property type="match status" value="1"/>
</dbReference>
<feature type="domain" description="PWWP" evidence="2">
    <location>
        <begin position="75"/>
        <end position="146"/>
    </location>
</feature>
<dbReference type="SMART" id="SM00293">
    <property type="entry name" value="PWWP"/>
    <property type="match status" value="1"/>
</dbReference>
<keyword evidence="4" id="KW-1185">Reference proteome</keyword>
<feature type="compositionally biased region" description="Polar residues" evidence="1">
    <location>
        <begin position="34"/>
        <end position="44"/>
    </location>
</feature>
<sequence length="402" mass="45063">MGSNASEADENGLEGSNAPPVKTLEDNKPVTDVGNESQNQNGNCKQEELGGSVNGVETVKKDDSFIETKETKFYVGDLVWGQVSGCAWWPGQIFDSKCASKMALTNLAYVQRMSGGNTEDLFLVAFFGDRTFAWLPESQLKHLQENFSKMVKKSRAVSFVKGVDEILEEVSTHVKLGMTCECFVDETYTDLKKERVDNSGIRRRTSRPPVDRSIIVNTFQPNSLLEQLRVYAQCPLGQFNRLELKKTVAQLKAFKHSKNSKVEGKLVQEKTEEVVDEECSSGEEEVADEEYSSSNEMLAQLCLLARDPTGGYSFIPKIIRFFTAFRAYRLCSYSKYPDPLGRTTGSKRKAAGSRPSYSLMYSDIVLQGKRKGSSQNKVQQKKKKKTKEKAIEKETPTGFLFQ</sequence>
<dbReference type="Gene3D" id="2.30.30.140">
    <property type="match status" value="1"/>
</dbReference>
<dbReference type="Pfam" id="PF00855">
    <property type="entry name" value="PWWP"/>
    <property type="match status" value="1"/>
</dbReference>
<dbReference type="AlphaFoldDB" id="A0A5P1EQA2"/>
<dbReference type="InterPro" id="IPR000313">
    <property type="entry name" value="PWWP_dom"/>
</dbReference>
<dbReference type="SUPFAM" id="SSF63748">
    <property type="entry name" value="Tudor/PWWP/MBT"/>
    <property type="match status" value="1"/>
</dbReference>
<name>A0A5P1EQA2_ASPOF</name>